<dbReference type="Gene3D" id="3.60.21.10">
    <property type="match status" value="1"/>
</dbReference>
<sequence>MPYSALAQRFAAVGDFGYAGRPERDVANLINSWNPEFVITLGDNNYDLGDGKTIDANIGQYYQAYIGNYQGKYGPGASTNQFFPSLGNHDLYTGNGQPYFSYFTLPGNERYYDFVRGNVHFFVLNSDPLEPDGVLSTSVQAQWLQQRLAQSPEIWKIVYFHHAAYSSGPHGSTVALQWPFRAWGASAVINGHDHHYERIMTDGIPFFVNGLGGRSVYQTYTPVPNSQIRYSGDFGAMLVQASTDSLNFQFITRNNKLIDTYTLHRAPVTSSAPGQVLQLTVQPNPLTEVGRIEFTQPNYALTMVRVLDVHGREIIRLHEGWLAPGRQSVRWERGTLAAGVYQVQVVSGATTQTVRLLAL</sequence>
<dbReference type="EMBL" id="SRLA01000001">
    <property type="protein sequence ID" value="TGE10655.1"/>
    <property type="molecule type" value="Genomic_DNA"/>
</dbReference>
<feature type="domain" description="Calcineurin-like phosphoesterase" evidence="3">
    <location>
        <begin position="9"/>
        <end position="196"/>
    </location>
</feature>
<dbReference type="GO" id="GO:0016787">
    <property type="term" value="F:hydrolase activity"/>
    <property type="evidence" value="ECO:0007669"/>
    <property type="project" value="UniProtKB-KW"/>
</dbReference>
<dbReference type="Pfam" id="PF00149">
    <property type="entry name" value="Metallophos"/>
    <property type="match status" value="1"/>
</dbReference>
<evidence type="ECO:0000313" key="5">
    <source>
        <dbReference type="Proteomes" id="UP000298337"/>
    </source>
</evidence>
<dbReference type="OrthoDB" id="9809781at2"/>
<organism evidence="4 5">
    <name type="scientific">Hymenobacter fodinae</name>
    <dbReference type="NCBI Taxonomy" id="2510796"/>
    <lineage>
        <taxon>Bacteria</taxon>
        <taxon>Pseudomonadati</taxon>
        <taxon>Bacteroidota</taxon>
        <taxon>Cytophagia</taxon>
        <taxon>Cytophagales</taxon>
        <taxon>Hymenobacteraceae</taxon>
        <taxon>Hymenobacter</taxon>
    </lineage>
</organism>
<dbReference type="SUPFAM" id="SSF56300">
    <property type="entry name" value="Metallo-dependent phosphatases"/>
    <property type="match status" value="1"/>
</dbReference>
<keyword evidence="1" id="KW-0732">Signal</keyword>
<keyword evidence="2" id="KW-0378">Hydrolase</keyword>
<evidence type="ECO:0000259" key="3">
    <source>
        <dbReference type="Pfam" id="PF00149"/>
    </source>
</evidence>
<dbReference type="InterPro" id="IPR004843">
    <property type="entry name" value="Calcineurin-like_PHP"/>
</dbReference>
<dbReference type="InterPro" id="IPR051558">
    <property type="entry name" value="Metallophosphoesterase_PAP"/>
</dbReference>
<dbReference type="PANTHER" id="PTHR10161:SF14">
    <property type="entry name" value="TARTRATE-RESISTANT ACID PHOSPHATASE TYPE 5"/>
    <property type="match status" value="1"/>
</dbReference>
<evidence type="ECO:0000313" key="4">
    <source>
        <dbReference type="EMBL" id="TGE10655.1"/>
    </source>
</evidence>
<dbReference type="AlphaFoldDB" id="A0A4Z0PDD0"/>
<keyword evidence="5" id="KW-1185">Reference proteome</keyword>
<dbReference type="Proteomes" id="UP000298337">
    <property type="component" value="Unassembled WGS sequence"/>
</dbReference>
<proteinExistence type="predicted"/>
<name>A0A4Z0PDD0_9BACT</name>
<comment type="caution">
    <text evidence="4">The sequence shown here is derived from an EMBL/GenBank/DDBJ whole genome shotgun (WGS) entry which is preliminary data.</text>
</comment>
<protein>
    <submittedName>
        <fullName evidence="4">Alkaline phosphatase</fullName>
    </submittedName>
</protein>
<accession>A0A4Z0PDD0</accession>
<reference evidence="4 5" key="1">
    <citation type="submission" date="2019-04" db="EMBL/GenBank/DDBJ databases">
        <authorList>
            <person name="Feng G."/>
            <person name="Zhang J."/>
            <person name="Zhu H."/>
        </authorList>
    </citation>
    <scope>NUCLEOTIDE SEQUENCE [LARGE SCALE GENOMIC DNA]</scope>
    <source>
        <strain evidence="4 5">92R-1</strain>
    </source>
</reference>
<dbReference type="InterPro" id="IPR029052">
    <property type="entry name" value="Metallo-depent_PP-like"/>
</dbReference>
<evidence type="ECO:0000256" key="1">
    <source>
        <dbReference type="ARBA" id="ARBA00022729"/>
    </source>
</evidence>
<gene>
    <name evidence="4" type="ORF">EU556_07085</name>
</gene>
<evidence type="ECO:0000256" key="2">
    <source>
        <dbReference type="ARBA" id="ARBA00022801"/>
    </source>
</evidence>
<dbReference type="PANTHER" id="PTHR10161">
    <property type="entry name" value="TARTRATE-RESISTANT ACID PHOSPHATASE TYPE 5"/>
    <property type="match status" value="1"/>
</dbReference>